<sequence length="54" mass="6295">MNIQHVNFHGEIHIHLHINLQQETQLKPAFMPMAGEEWVKPDDFSPQSQSDQQS</sequence>
<reference evidence="1 4" key="2">
    <citation type="journal article" date="2022" name="Front. Microbiol.">
        <title>Commensal bacteria contribute to the growth of multidrug-resistant Avibacterium paragallinarum in chickens.</title>
        <authorList>
            <person name="Zhu J."/>
            <person name="Chen Y."/>
            <person name="Wu Y."/>
            <person name="Wang Y."/>
            <person name="Zhu K."/>
        </authorList>
    </citation>
    <scope>NUCLEOTIDE SEQUENCE [LARGE SCALE GENOMIC DNA]</scope>
    <source>
        <strain evidence="1 4">AV25</strain>
    </source>
</reference>
<keyword evidence="4" id="KW-1185">Reference proteome</keyword>
<organism evidence="2 3">
    <name type="scientific">Avibacterium paragallinarum</name>
    <name type="common">Haemophilus gallinarum</name>
    <dbReference type="NCBI Taxonomy" id="728"/>
    <lineage>
        <taxon>Bacteria</taxon>
        <taxon>Pseudomonadati</taxon>
        <taxon>Pseudomonadota</taxon>
        <taxon>Gammaproteobacteria</taxon>
        <taxon>Pasteurellales</taxon>
        <taxon>Pasteurellaceae</taxon>
        <taxon>Avibacterium</taxon>
    </lineage>
</organism>
<dbReference type="RefSeq" id="WP_165381796.1">
    <property type="nucleotide sequence ID" value="NZ_CP081939.1"/>
</dbReference>
<dbReference type="EMBL" id="JAMDKF010000031">
    <property type="protein sequence ID" value="MEE6042380.1"/>
    <property type="molecule type" value="Genomic_DNA"/>
</dbReference>
<proteinExistence type="predicted"/>
<gene>
    <name evidence="1" type="ORF">M5S13_10920</name>
    <name evidence="2" type="ORF">NCTC10926_00968</name>
</gene>
<dbReference type="AlphaFoldDB" id="A0A380X474"/>
<dbReference type="Proteomes" id="UP000254620">
    <property type="component" value="Unassembled WGS sequence"/>
</dbReference>
<accession>A0A380X474</accession>
<dbReference type="Proteomes" id="UP001347884">
    <property type="component" value="Unassembled WGS sequence"/>
</dbReference>
<evidence type="ECO:0000313" key="1">
    <source>
        <dbReference type="EMBL" id="MEE6042380.1"/>
    </source>
</evidence>
<evidence type="ECO:0000313" key="4">
    <source>
        <dbReference type="Proteomes" id="UP001347884"/>
    </source>
</evidence>
<evidence type="ECO:0000313" key="3">
    <source>
        <dbReference type="Proteomes" id="UP000254620"/>
    </source>
</evidence>
<evidence type="ECO:0000313" key="2">
    <source>
        <dbReference type="EMBL" id="SUU97574.1"/>
    </source>
</evidence>
<name>A0A380X474_AVIPA</name>
<reference evidence="2 3" key="1">
    <citation type="submission" date="2018-06" db="EMBL/GenBank/DDBJ databases">
        <authorList>
            <consortium name="Pathogen Informatics"/>
            <person name="Doyle S."/>
        </authorList>
    </citation>
    <scope>NUCLEOTIDE SEQUENCE [LARGE SCALE GENOMIC DNA]</scope>
    <source>
        <strain evidence="2 3">NCTC10926</strain>
    </source>
</reference>
<protein>
    <submittedName>
        <fullName evidence="2">Uncharacterized protein</fullName>
    </submittedName>
</protein>
<dbReference type="EMBL" id="UFSW01000001">
    <property type="protein sequence ID" value="SUU97574.1"/>
    <property type="molecule type" value="Genomic_DNA"/>
</dbReference>
<reference evidence="1" key="3">
    <citation type="submission" date="2022-05" db="EMBL/GenBank/DDBJ databases">
        <authorList>
            <person name="Chen Y."/>
            <person name="Zhu J."/>
            <person name="Zhu K."/>
        </authorList>
    </citation>
    <scope>NUCLEOTIDE SEQUENCE</scope>
    <source>
        <strain evidence="1">AV25</strain>
    </source>
</reference>